<evidence type="ECO:0000256" key="6">
    <source>
        <dbReference type="ARBA" id="ARBA00022729"/>
    </source>
</evidence>
<dbReference type="AlphaFoldDB" id="A0A2N9ICV0"/>
<protein>
    <recommendedName>
        <fullName evidence="2">non-specific serine/threonine protein kinase</fullName>
        <ecNumber evidence="2">2.7.11.1</ecNumber>
    </recommendedName>
</protein>
<keyword evidence="12" id="KW-0472">Membrane</keyword>
<dbReference type="Pfam" id="PF07714">
    <property type="entry name" value="PK_Tyr_Ser-Thr"/>
    <property type="match status" value="1"/>
</dbReference>
<keyword evidence="10 18" id="KW-0067">ATP-binding</keyword>
<evidence type="ECO:0000256" key="15">
    <source>
        <dbReference type="ARBA" id="ARBA00023180"/>
    </source>
</evidence>
<evidence type="ECO:0000256" key="4">
    <source>
        <dbReference type="ARBA" id="ARBA00022679"/>
    </source>
</evidence>
<dbReference type="InterPro" id="IPR011009">
    <property type="entry name" value="Kinase-like_dom_sf"/>
</dbReference>
<dbReference type="SUPFAM" id="SSF56112">
    <property type="entry name" value="Protein kinase-like (PK-like)"/>
    <property type="match status" value="1"/>
</dbReference>
<keyword evidence="11" id="KW-1133">Transmembrane helix</keyword>
<dbReference type="InterPro" id="IPR002902">
    <property type="entry name" value="GNK2"/>
</dbReference>
<evidence type="ECO:0000256" key="18">
    <source>
        <dbReference type="PROSITE-ProRule" id="PRU10141"/>
    </source>
</evidence>
<dbReference type="Gene3D" id="3.30.430.20">
    <property type="entry name" value="Gnk2 domain, C-X8-C-X2-C motif"/>
    <property type="match status" value="2"/>
</dbReference>
<dbReference type="EMBL" id="OIVN01005320">
    <property type="protein sequence ID" value="SPD21900.1"/>
    <property type="molecule type" value="Genomic_DNA"/>
</dbReference>
<dbReference type="FunFam" id="1.10.510.10:FF:001697">
    <property type="entry name" value="Uncharacterized protein"/>
    <property type="match status" value="1"/>
</dbReference>
<dbReference type="Gene3D" id="3.30.200.20">
    <property type="entry name" value="Phosphorylase Kinase, domain 1"/>
    <property type="match status" value="1"/>
</dbReference>
<sequence length="829" mass="92684">MDKAALSAMLFFIIPLYMPCIVASGDLLFLFCSNDVQNYTLNSTFENNLMNLLQSLPSKTSVTGFNSTSFGDASNKVNVEALCRGDVNSTACNNCVKKASQEIIQQCKKEEAVIWFELCQVHYSSRALPKTLFYAGKYPERNSQEKIISDQDQVNFNEVLMDLMDKITKEAASIPSKRIVPGTSQKDSVDNCLVSALGDLKACCKSREGGIVVSRNCNVRYQMYRFYSTYPTSKDKVRSHHALLHELASPTAVALIREGELVISEELPFIDLATIRSATNEFSDSNKLGQGGFGTVYKGTLPDGKEVAIKRLSRKSWQGLEEFKNEIILIAKLQHRNLVRLLGCGIEGEEKVLIYEFMPNRSLDIFIFDSNRSSQLDWKTCYNIIGGIARGLLYLHEDSRLKIVHRDLKASNVLLDHEMVAKISDFGMARIFCENQNTANTRRVVGTYNNNVGTQNSGYMAPEYAMEGLFSVKSDVFSFGVILLEIISRKRNNRFYLTEHAPSLLAYAWGLWNEGKDLEIVDPLLMESCQPSEVQRCIQIGLLCVQEDPADRPTMSTVVALLGNESIALPPPRQPALSVGKLFQSSTTPSSHFLVAFTRLLLRIHGLFPEIANPLAISAFLGILISELLFDSSTAPLDRSHQDLSIATKIGQIQPRTRLHASPEVSGSPATRARAPTCRPAPPCAHTRSHMFSLICMPRHEITHPITVILDKPTSYHAWSQNMIVFLKRRRLWRYVTGDIPKPVSGSVTDSDSSDGDSVADAVVQVDDFEARLEEWESIQCRILSWFINTFVPAISSLLPRLETGQAAWSFLATRYNEQFKTKSQKHPT</sequence>
<name>A0A2N9ICV0_FAGSY</name>
<evidence type="ECO:0000256" key="12">
    <source>
        <dbReference type="ARBA" id="ARBA00023136"/>
    </source>
</evidence>
<keyword evidence="6 20" id="KW-0732">Signal</keyword>
<evidence type="ECO:0000256" key="13">
    <source>
        <dbReference type="ARBA" id="ARBA00023157"/>
    </source>
</evidence>
<evidence type="ECO:0000256" key="14">
    <source>
        <dbReference type="ARBA" id="ARBA00023170"/>
    </source>
</evidence>
<dbReference type="InterPro" id="IPR038408">
    <property type="entry name" value="GNK2_sf"/>
</dbReference>
<evidence type="ECO:0000256" key="11">
    <source>
        <dbReference type="ARBA" id="ARBA00022989"/>
    </source>
</evidence>
<evidence type="ECO:0000256" key="19">
    <source>
        <dbReference type="SAM" id="MobiDB-lite"/>
    </source>
</evidence>
<dbReference type="InterPro" id="IPR001245">
    <property type="entry name" value="Ser-Thr/Tyr_kinase_cat_dom"/>
</dbReference>
<dbReference type="PROSITE" id="PS00107">
    <property type="entry name" value="PROTEIN_KINASE_ATP"/>
    <property type="match status" value="1"/>
</dbReference>
<dbReference type="InterPro" id="IPR017441">
    <property type="entry name" value="Protein_kinase_ATP_BS"/>
</dbReference>
<evidence type="ECO:0000313" key="23">
    <source>
        <dbReference type="EMBL" id="SPD21900.1"/>
    </source>
</evidence>
<keyword evidence="7" id="KW-0677">Repeat</keyword>
<feature type="chain" id="PRO_5015009707" description="non-specific serine/threonine protein kinase" evidence="20">
    <location>
        <begin position="25"/>
        <end position="829"/>
    </location>
</feature>
<evidence type="ECO:0000256" key="1">
    <source>
        <dbReference type="ARBA" id="ARBA00004167"/>
    </source>
</evidence>
<feature type="binding site" evidence="18">
    <location>
        <position position="310"/>
    </location>
    <ligand>
        <name>ATP</name>
        <dbReference type="ChEBI" id="CHEBI:30616"/>
    </ligand>
</feature>
<evidence type="ECO:0000256" key="2">
    <source>
        <dbReference type="ARBA" id="ARBA00012513"/>
    </source>
</evidence>
<comment type="catalytic activity">
    <reaction evidence="17">
        <text>L-seryl-[protein] + ATP = O-phospho-L-seryl-[protein] + ADP + H(+)</text>
        <dbReference type="Rhea" id="RHEA:17989"/>
        <dbReference type="Rhea" id="RHEA-COMP:9863"/>
        <dbReference type="Rhea" id="RHEA-COMP:11604"/>
        <dbReference type="ChEBI" id="CHEBI:15378"/>
        <dbReference type="ChEBI" id="CHEBI:29999"/>
        <dbReference type="ChEBI" id="CHEBI:30616"/>
        <dbReference type="ChEBI" id="CHEBI:83421"/>
        <dbReference type="ChEBI" id="CHEBI:456216"/>
        <dbReference type="EC" id="2.7.11.1"/>
    </reaction>
</comment>
<evidence type="ECO:0000256" key="20">
    <source>
        <dbReference type="SAM" id="SignalP"/>
    </source>
</evidence>
<dbReference type="Pfam" id="PF01657">
    <property type="entry name" value="Stress-antifung"/>
    <property type="match status" value="1"/>
</dbReference>
<dbReference type="PROSITE" id="PS51473">
    <property type="entry name" value="GNK2"/>
    <property type="match status" value="1"/>
</dbReference>
<keyword evidence="13" id="KW-1015">Disulfide bond</keyword>
<dbReference type="EC" id="2.7.11.1" evidence="2"/>
<dbReference type="InterPro" id="IPR000719">
    <property type="entry name" value="Prot_kinase_dom"/>
</dbReference>
<keyword evidence="3" id="KW-0723">Serine/threonine-protein kinase</keyword>
<keyword evidence="9" id="KW-0418">Kinase</keyword>
<dbReference type="GO" id="GO:0004674">
    <property type="term" value="F:protein serine/threonine kinase activity"/>
    <property type="evidence" value="ECO:0007669"/>
    <property type="project" value="UniProtKB-KW"/>
</dbReference>
<organism evidence="23">
    <name type="scientific">Fagus sylvatica</name>
    <name type="common">Beechnut</name>
    <dbReference type="NCBI Taxonomy" id="28930"/>
    <lineage>
        <taxon>Eukaryota</taxon>
        <taxon>Viridiplantae</taxon>
        <taxon>Streptophyta</taxon>
        <taxon>Embryophyta</taxon>
        <taxon>Tracheophyta</taxon>
        <taxon>Spermatophyta</taxon>
        <taxon>Magnoliopsida</taxon>
        <taxon>eudicotyledons</taxon>
        <taxon>Gunneridae</taxon>
        <taxon>Pentapetalae</taxon>
        <taxon>rosids</taxon>
        <taxon>fabids</taxon>
        <taxon>Fagales</taxon>
        <taxon>Fagaceae</taxon>
        <taxon>Fagus</taxon>
    </lineage>
</organism>
<keyword evidence="5" id="KW-0812">Transmembrane</keyword>
<dbReference type="GO" id="GO:0005524">
    <property type="term" value="F:ATP binding"/>
    <property type="evidence" value="ECO:0007669"/>
    <property type="project" value="UniProtKB-UniRule"/>
</dbReference>
<evidence type="ECO:0000256" key="3">
    <source>
        <dbReference type="ARBA" id="ARBA00022527"/>
    </source>
</evidence>
<dbReference type="InterPro" id="IPR008271">
    <property type="entry name" value="Ser/Thr_kinase_AS"/>
</dbReference>
<evidence type="ECO:0000259" key="22">
    <source>
        <dbReference type="PROSITE" id="PS51473"/>
    </source>
</evidence>
<comment type="catalytic activity">
    <reaction evidence="16">
        <text>L-threonyl-[protein] + ATP = O-phospho-L-threonyl-[protein] + ADP + H(+)</text>
        <dbReference type="Rhea" id="RHEA:46608"/>
        <dbReference type="Rhea" id="RHEA-COMP:11060"/>
        <dbReference type="Rhea" id="RHEA-COMP:11605"/>
        <dbReference type="ChEBI" id="CHEBI:15378"/>
        <dbReference type="ChEBI" id="CHEBI:30013"/>
        <dbReference type="ChEBI" id="CHEBI:30616"/>
        <dbReference type="ChEBI" id="CHEBI:61977"/>
        <dbReference type="ChEBI" id="CHEBI:456216"/>
        <dbReference type="EC" id="2.7.11.1"/>
    </reaction>
</comment>
<feature type="signal peptide" evidence="20">
    <location>
        <begin position="1"/>
        <end position="24"/>
    </location>
</feature>
<evidence type="ECO:0000256" key="17">
    <source>
        <dbReference type="ARBA" id="ARBA00048679"/>
    </source>
</evidence>
<comment type="subcellular location">
    <subcellularLocation>
        <location evidence="1">Membrane</location>
        <topology evidence="1">Single-pass membrane protein</topology>
    </subcellularLocation>
</comment>
<dbReference type="GO" id="GO:0005886">
    <property type="term" value="C:plasma membrane"/>
    <property type="evidence" value="ECO:0007669"/>
    <property type="project" value="TreeGrafter"/>
</dbReference>
<keyword evidence="4" id="KW-0808">Transferase</keyword>
<dbReference type="PANTHER" id="PTHR27002">
    <property type="entry name" value="RECEPTOR-LIKE SERINE/THREONINE-PROTEIN KINASE SD1-8"/>
    <property type="match status" value="1"/>
</dbReference>
<evidence type="ECO:0000256" key="10">
    <source>
        <dbReference type="ARBA" id="ARBA00022840"/>
    </source>
</evidence>
<dbReference type="CDD" id="cd14066">
    <property type="entry name" value="STKc_IRAK"/>
    <property type="match status" value="1"/>
</dbReference>
<dbReference type="FunFam" id="3.30.200.20:FF:000195">
    <property type="entry name" value="G-type lectin S-receptor-like serine/threonine-protein kinase"/>
    <property type="match status" value="1"/>
</dbReference>
<feature type="region of interest" description="Disordered" evidence="19">
    <location>
        <begin position="658"/>
        <end position="679"/>
    </location>
</feature>
<evidence type="ECO:0000256" key="5">
    <source>
        <dbReference type="ARBA" id="ARBA00022692"/>
    </source>
</evidence>
<dbReference type="PROSITE" id="PS50011">
    <property type="entry name" value="PROTEIN_KINASE_DOM"/>
    <property type="match status" value="1"/>
</dbReference>
<proteinExistence type="predicted"/>
<keyword evidence="8 18" id="KW-0547">Nucleotide-binding</keyword>
<keyword evidence="15" id="KW-0325">Glycoprotein</keyword>
<dbReference type="SMART" id="SM00220">
    <property type="entry name" value="S_TKc"/>
    <property type="match status" value="1"/>
</dbReference>
<dbReference type="PROSITE" id="PS00108">
    <property type="entry name" value="PROTEIN_KINASE_ST"/>
    <property type="match status" value="1"/>
</dbReference>
<keyword evidence="14" id="KW-0675">Receptor</keyword>
<feature type="compositionally biased region" description="Low complexity" evidence="19">
    <location>
        <begin position="669"/>
        <end position="678"/>
    </location>
</feature>
<feature type="domain" description="Protein kinase" evidence="21">
    <location>
        <begin position="282"/>
        <end position="567"/>
    </location>
</feature>
<evidence type="ECO:0000259" key="21">
    <source>
        <dbReference type="PROSITE" id="PS50011"/>
    </source>
</evidence>
<reference evidence="23" key="1">
    <citation type="submission" date="2018-02" db="EMBL/GenBank/DDBJ databases">
        <authorList>
            <person name="Cohen D.B."/>
            <person name="Kent A.D."/>
        </authorList>
    </citation>
    <scope>NUCLEOTIDE SEQUENCE</scope>
</reference>
<dbReference type="PANTHER" id="PTHR27002:SF123">
    <property type="entry name" value="CYSTEINE-RICH RECEPTOR-LIKE PROTEIN KINASE 45"/>
    <property type="match status" value="1"/>
</dbReference>
<evidence type="ECO:0000256" key="16">
    <source>
        <dbReference type="ARBA" id="ARBA00047899"/>
    </source>
</evidence>
<dbReference type="CDD" id="cd23509">
    <property type="entry name" value="Gnk2-like"/>
    <property type="match status" value="1"/>
</dbReference>
<feature type="domain" description="Gnk2-homologous" evidence="22">
    <location>
        <begin position="27"/>
        <end position="128"/>
    </location>
</feature>
<dbReference type="Gene3D" id="1.10.510.10">
    <property type="entry name" value="Transferase(Phosphotransferase) domain 1"/>
    <property type="match status" value="1"/>
</dbReference>
<evidence type="ECO:0000256" key="7">
    <source>
        <dbReference type="ARBA" id="ARBA00022737"/>
    </source>
</evidence>
<evidence type="ECO:0000256" key="9">
    <source>
        <dbReference type="ARBA" id="ARBA00022777"/>
    </source>
</evidence>
<evidence type="ECO:0000256" key="8">
    <source>
        <dbReference type="ARBA" id="ARBA00022741"/>
    </source>
</evidence>
<gene>
    <name evidence="23" type="ORF">FSB_LOCUS49782</name>
</gene>
<accession>A0A2N9ICV0</accession>